<dbReference type="RefSeq" id="WP_070968842.1">
    <property type="nucleotide sequence ID" value="NZ_CP017715.1"/>
</dbReference>
<evidence type="ECO:0000256" key="2">
    <source>
        <dbReference type="SAM" id="MobiDB-lite"/>
    </source>
</evidence>
<dbReference type="PANTHER" id="PTHR46268:SF6">
    <property type="entry name" value="UNIVERSAL STRESS PROTEIN UP12"/>
    <property type="match status" value="1"/>
</dbReference>
<dbReference type="InterPro" id="IPR006015">
    <property type="entry name" value="Universal_stress_UspA"/>
</dbReference>
<reference evidence="4 5" key="1">
    <citation type="submission" date="2016-10" db="EMBL/GenBank/DDBJ databases">
        <title>Marinobacter salinus sp. nov., a moderately halophilic bacterium isolated from a tidal flat environment.</title>
        <authorList>
            <person name="Park S.-J."/>
        </authorList>
    </citation>
    <scope>NUCLEOTIDE SEQUENCE [LARGE SCALE GENOMIC DNA]</scope>
    <source>
        <strain evidence="4 5">Hb8</strain>
    </source>
</reference>
<dbReference type="PRINTS" id="PR01438">
    <property type="entry name" value="UNVRSLSTRESS"/>
</dbReference>
<dbReference type="InterPro" id="IPR006016">
    <property type="entry name" value="UspA"/>
</dbReference>
<dbReference type="OrthoDB" id="9804721at2"/>
<feature type="region of interest" description="Disordered" evidence="2">
    <location>
        <begin position="1"/>
        <end position="22"/>
    </location>
</feature>
<sequence>MTQTKESGNDRSQNNNHKDQQGEVEMLRVVACIDGSRAAPAVCDYAAWASRHMETPMTLLHVLDEERYPAEPDLAGSIGLGSREQLLDELAELDRKRSKLALEHGHHMLDEAERRVKAAGVNDVAKRQRHDDLTESLLSLENQTRLLVMGLHGESSSDRDIHIGSQLETVIRSVHRPILLVPDQFRAPQSAMLAFDGSATAFKGVELLAGSPVLKGMPLHLVMIGPDTNDRWEQLKKAEKMLGGLESEITLAIRAGDVEPALHAYQEEHDIDILVMGAYGHSRIRQFLVGSTTTTMLKTAEKPLVILR</sequence>
<evidence type="ECO:0000259" key="3">
    <source>
        <dbReference type="Pfam" id="PF00582"/>
    </source>
</evidence>
<dbReference type="Pfam" id="PF00582">
    <property type="entry name" value="Usp"/>
    <property type="match status" value="2"/>
</dbReference>
<evidence type="ECO:0000313" key="4">
    <source>
        <dbReference type="EMBL" id="AOY88320.1"/>
    </source>
</evidence>
<organism evidence="4 5">
    <name type="scientific">Marinobacter salinus</name>
    <dbReference type="NCBI Taxonomy" id="1874317"/>
    <lineage>
        <taxon>Bacteria</taxon>
        <taxon>Pseudomonadati</taxon>
        <taxon>Pseudomonadota</taxon>
        <taxon>Gammaproteobacteria</taxon>
        <taxon>Pseudomonadales</taxon>
        <taxon>Marinobacteraceae</taxon>
        <taxon>Marinobacter</taxon>
    </lineage>
</organism>
<feature type="compositionally biased region" description="Polar residues" evidence="2">
    <location>
        <begin position="1"/>
        <end position="15"/>
    </location>
</feature>
<evidence type="ECO:0000313" key="5">
    <source>
        <dbReference type="Proteomes" id="UP000177445"/>
    </source>
</evidence>
<keyword evidence="5" id="KW-1185">Reference proteome</keyword>
<dbReference type="AlphaFoldDB" id="A0A1D9GLR5"/>
<dbReference type="SUPFAM" id="SSF52402">
    <property type="entry name" value="Adenine nucleotide alpha hydrolases-like"/>
    <property type="match status" value="2"/>
</dbReference>
<dbReference type="CDD" id="cd00293">
    <property type="entry name" value="USP-like"/>
    <property type="match status" value="2"/>
</dbReference>
<dbReference type="Gene3D" id="3.40.50.12370">
    <property type="match status" value="1"/>
</dbReference>
<dbReference type="PANTHER" id="PTHR46268">
    <property type="entry name" value="STRESS RESPONSE PROTEIN NHAX"/>
    <property type="match status" value="1"/>
</dbReference>
<feature type="domain" description="UspA" evidence="3">
    <location>
        <begin position="28"/>
        <end position="182"/>
    </location>
</feature>
<dbReference type="KEGG" id="msq:BKP64_09170"/>
<gene>
    <name evidence="4" type="ORF">BKP64_09170</name>
</gene>
<protein>
    <submittedName>
        <fullName evidence="4">Universal stress protein UspA</fullName>
    </submittedName>
</protein>
<accession>A0A1D9GLR5</accession>
<name>A0A1D9GLR5_9GAMM</name>
<evidence type="ECO:0000256" key="1">
    <source>
        <dbReference type="ARBA" id="ARBA00008791"/>
    </source>
</evidence>
<dbReference type="EMBL" id="CP017715">
    <property type="protein sequence ID" value="AOY88320.1"/>
    <property type="molecule type" value="Genomic_DNA"/>
</dbReference>
<dbReference type="Proteomes" id="UP000177445">
    <property type="component" value="Chromosome"/>
</dbReference>
<feature type="domain" description="UspA" evidence="3">
    <location>
        <begin position="237"/>
        <end position="308"/>
    </location>
</feature>
<dbReference type="STRING" id="1874317.BKP64_09170"/>
<proteinExistence type="inferred from homology"/>
<comment type="similarity">
    <text evidence="1">Belongs to the universal stress protein A family.</text>
</comment>